<organism evidence="1 2">
    <name type="scientific">Tangfeifania diversioriginum</name>
    <dbReference type="NCBI Taxonomy" id="1168035"/>
    <lineage>
        <taxon>Bacteria</taxon>
        <taxon>Pseudomonadati</taxon>
        <taxon>Bacteroidota</taxon>
        <taxon>Bacteroidia</taxon>
        <taxon>Marinilabiliales</taxon>
        <taxon>Prolixibacteraceae</taxon>
        <taxon>Tangfeifania</taxon>
    </lineage>
</organism>
<proteinExistence type="predicted"/>
<dbReference type="Proteomes" id="UP000184050">
    <property type="component" value="Unassembled WGS sequence"/>
</dbReference>
<dbReference type="EMBL" id="FQZE01000020">
    <property type="protein sequence ID" value="SHJ45866.1"/>
    <property type="molecule type" value="Genomic_DNA"/>
</dbReference>
<evidence type="ECO:0000313" key="1">
    <source>
        <dbReference type="EMBL" id="SHJ45866.1"/>
    </source>
</evidence>
<name>A0A1M6JGP2_9BACT</name>
<dbReference type="AlphaFoldDB" id="A0A1M6JGP2"/>
<reference evidence="1 2" key="1">
    <citation type="submission" date="2016-11" db="EMBL/GenBank/DDBJ databases">
        <authorList>
            <person name="Jaros S."/>
            <person name="Januszkiewicz K."/>
            <person name="Wedrychowicz H."/>
        </authorList>
    </citation>
    <scope>NUCLEOTIDE SEQUENCE [LARGE SCALE GENOMIC DNA]</scope>
    <source>
        <strain evidence="1 2">DSM 27063</strain>
    </source>
</reference>
<accession>A0A1M6JGP2</accession>
<keyword evidence="2" id="KW-1185">Reference proteome</keyword>
<gene>
    <name evidence="1" type="ORF">SAMN05444280_12019</name>
</gene>
<evidence type="ECO:0000313" key="2">
    <source>
        <dbReference type="Proteomes" id="UP000184050"/>
    </source>
</evidence>
<protein>
    <submittedName>
        <fullName evidence="1">Uncharacterized protein</fullName>
    </submittedName>
</protein>
<sequence length="49" mass="5528">MKIIGERIIPEVFVIAKKRREIIPPVVFYAAMQAKTSAKTSGYLSLKFS</sequence>